<accession>A0AC34FU73</accession>
<dbReference type="WBParaSite" id="ES5_v2.g20956.t1">
    <property type="protein sequence ID" value="ES5_v2.g20956.t1"/>
    <property type="gene ID" value="ES5_v2.g20956"/>
</dbReference>
<organism evidence="1 2">
    <name type="scientific">Panagrolaimus sp. ES5</name>
    <dbReference type="NCBI Taxonomy" id="591445"/>
    <lineage>
        <taxon>Eukaryota</taxon>
        <taxon>Metazoa</taxon>
        <taxon>Ecdysozoa</taxon>
        <taxon>Nematoda</taxon>
        <taxon>Chromadorea</taxon>
        <taxon>Rhabditida</taxon>
        <taxon>Tylenchina</taxon>
        <taxon>Panagrolaimomorpha</taxon>
        <taxon>Panagrolaimoidea</taxon>
        <taxon>Panagrolaimidae</taxon>
        <taxon>Panagrolaimus</taxon>
    </lineage>
</organism>
<evidence type="ECO:0000313" key="2">
    <source>
        <dbReference type="WBParaSite" id="ES5_v2.g20956.t1"/>
    </source>
</evidence>
<name>A0AC34FU73_9BILA</name>
<reference evidence="2" key="1">
    <citation type="submission" date="2022-11" db="UniProtKB">
        <authorList>
            <consortium name="WormBaseParasite"/>
        </authorList>
    </citation>
    <scope>IDENTIFICATION</scope>
</reference>
<sequence>MAEDCTSDLVSTLSIQKLRNLDEFKYIIFPKVLDSDCNTVTLGIGKDVVAEKQLLHKLGHCNFFGVDPDAEDSGQLYKDTVNGTFVQGLVGAKNGTYKATVLNGRKYVTRILPHFSFDELMLKHYRKNFIDYFFMDIEGNEFDLMKELISTHKQFLKLYFNYKI</sequence>
<proteinExistence type="predicted"/>
<evidence type="ECO:0000313" key="1">
    <source>
        <dbReference type="Proteomes" id="UP000887579"/>
    </source>
</evidence>
<protein>
    <submittedName>
        <fullName evidence="2">Methyltransferase FkbM domain-containing protein</fullName>
    </submittedName>
</protein>
<dbReference type="Proteomes" id="UP000887579">
    <property type="component" value="Unplaced"/>
</dbReference>